<dbReference type="Proteomes" id="UP000075243">
    <property type="component" value="Unassembled WGS sequence"/>
</dbReference>
<keyword evidence="3" id="KW-1185">Reference proteome</keyword>
<dbReference type="InterPro" id="IPR057670">
    <property type="entry name" value="SH3_retrovirus"/>
</dbReference>
<accession>A0A151RW64</accession>
<reference evidence="2" key="1">
    <citation type="journal article" date="2012" name="Nat. Biotechnol.">
        <title>Draft genome sequence of pigeonpea (Cajanus cajan), an orphan legume crop of resource-poor farmers.</title>
        <authorList>
            <person name="Varshney R.K."/>
            <person name="Chen W."/>
            <person name="Li Y."/>
            <person name="Bharti A.K."/>
            <person name="Saxena R.K."/>
            <person name="Schlueter J.A."/>
            <person name="Donoghue M.T."/>
            <person name="Azam S."/>
            <person name="Fan G."/>
            <person name="Whaley A.M."/>
            <person name="Farmer A.D."/>
            <person name="Sheridan J."/>
            <person name="Iwata A."/>
            <person name="Tuteja R."/>
            <person name="Penmetsa R.V."/>
            <person name="Wu W."/>
            <person name="Upadhyaya H.D."/>
            <person name="Yang S.P."/>
            <person name="Shah T."/>
            <person name="Saxena K.B."/>
            <person name="Michael T."/>
            <person name="McCombie W.R."/>
            <person name="Yang B."/>
            <person name="Zhang G."/>
            <person name="Yang H."/>
            <person name="Wang J."/>
            <person name="Spillane C."/>
            <person name="Cook D.R."/>
            <person name="May G.D."/>
            <person name="Xu X."/>
            <person name="Jackson S.A."/>
        </authorList>
    </citation>
    <scope>NUCLEOTIDE SEQUENCE [LARGE SCALE GENOMIC DNA]</scope>
</reference>
<feature type="domain" description="Retroviral polymerase SH3-like" evidence="1">
    <location>
        <begin position="23"/>
        <end position="84"/>
    </location>
</feature>
<name>A0A151RW64_CAJCA</name>
<proteinExistence type="predicted"/>
<gene>
    <name evidence="2" type="ORF">KK1_031565</name>
</gene>
<dbReference type="Pfam" id="PF25597">
    <property type="entry name" value="SH3_retrovirus"/>
    <property type="match status" value="1"/>
</dbReference>
<protein>
    <recommendedName>
        <fullName evidence="1">Retroviral polymerase SH3-like domain-containing protein</fullName>
    </recommendedName>
</protein>
<dbReference type="EMBL" id="KQ483546">
    <property type="protein sequence ID" value="KYP46793.1"/>
    <property type="molecule type" value="Genomic_DNA"/>
</dbReference>
<dbReference type="AlphaFoldDB" id="A0A151RW64"/>
<sequence>MESPLQKLFNQSPNYTKLRTFGCICYPWLAPYNSNKLEPKSQPCVFLGYSLSQSAYYCYSLITHKLYTYRHVQFVEDIFPFLVPPPTNSSLSSILNSNHLVATNFELFKSKPAINSPLQQISYQTFRHHRLPP</sequence>
<evidence type="ECO:0000259" key="1">
    <source>
        <dbReference type="Pfam" id="PF25597"/>
    </source>
</evidence>
<evidence type="ECO:0000313" key="2">
    <source>
        <dbReference type="EMBL" id="KYP46793.1"/>
    </source>
</evidence>
<dbReference type="Gramene" id="C.cajan_29998.t">
    <property type="protein sequence ID" value="C.cajan_29998.t.cds1"/>
    <property type="gene ID" value="C.cajan_29998"/>
</dbReference>
<evidence type="ECO:0000313" key="3">
    <source>
        <dbReference type="Proteomes" id="UP000075243"/>
    </source>
</evidence>
<organism evidence="2 3">
    <name type="scientific">Cajanus cajan</name>
    <name type="common">Pigeon pea</name>
    <name type="synonym">Cajanus indicus</name>
    <dbReference type="NCBI Taxonomy" id="3821"/>
    <lineage>
        <taxon>Eukaryota</taxon>
        <taxon>Viridiplantae</taxon>
        <taxon>Streptophyta</taxon>
        <taxon>Embryophyta</taxon>
        <taxon>Tracheophyta</taxon>
        <taxon>Spermatophyta</taxon>
        <taxon>Magnoliopsida</taxon>
        <taxon>eudicotyledons</taxon>
        <taxon>Gunneridae</taxon>
        <taxon>Pentapetalae</taxon>
        <taxon>rosids</taxon>
        <taxon>fabids</taxon>
        <taxon>Fabales</taxon>
        <taxon>Fabaceae</taxon>
        <taxon>Papilionoideae</taxon>
        <taxon>50 kb inversion clade</taxon>
        <taxon>NPAAA clade</taxon>
        <taxon>indigoferoid/millettioid clade</taxon>
        <taxon>Phaseoleae</taxon>
        <taxon>Cajanus</taxon>
    </lineage>
</organism>